<dbReference type="Pfam" id="PF20906">
    <property type="entry name" value="S-Me-THD_C"/>
    <property type="match status" value="1"/>
</dbReference>
<dbReference type="EMBL" id="JAEKNR010000100">
    <property type="protein sequence ID" value="MBJ7598205.1"/>
    <property type="molecule type" value="Genomic_DNA"/>
</dbReference>
<dbReference type="Proteomes" id="UP000612893">
    <property type="component" value="Unassembled WGS sequence"/>
</dbReference>
<dbReference type="SUPFAM" id="SSF160991">
    <property type="entry name" value="CV3147-like"/>
    <property type="match status" value="1"/>
</dbReference>
<evidence type="ECO:0000259" key="2">
    <source>
        <dbReference type="Pfam" id="PF20906"/>
    </source>
</evidence>
<dbReference type="Gene3D" id="3.40.1610.10">
    <property type="entry name" value="CV3147-like domain"/>
    <property type="match status" value="1"/>
</dbReference>
<protein>
    <submittedName>
        <fullName evidence="3">DUF917 domain-containing protein</fullName>
    </submittedName>
</protein>
<dbReference type="InterPro" id="IPR048350">
    <property type="entry name" value="S-Me-THD-like_C"/>
</dbReference>
<feature type="domain" description="S-Me-THD-like C-terminal" evidence="2">
    <location>
        <begin position="166"/>
        <end position="354"/>
    </location>
</feature>
<gene>
    <name evidence="3" type="ORF">JF922_08985</name>
</gene>
<dbReference type="InterPro" id="IPR024071">
    <property type="entry name" value="S-Me-THD_C_sf"/>
</dbReference>
<reference evidence="3" key="1">
    <citation type="submission" date="2020-10" db="EMBL/GenBank/DDBJ databases">
        <title>Ca. Dormibacterota MAGs.</title>
        <authorList>
            <person name="Montgomery K."/>
        </authorList>
    </citation>
    <scope>NUCLEOTIDE SEQUENCE [LARGE SCALE GENOMIC DNA]</scope>
    <source>
        <strain evidence="3">SC8812_S17_10</strain>
    </source>
</reference>
<evidence type="ECO:0000313" key="3">
    <source>
        <dbReference type="EMBL" id="MBJ7598205.1"/>
    </source>
</evidence>
<name>A0A934N2K2_9BACT</name>
<dbReference type="InterPro" id="IPR027479">
    <property type="entry name" value="S-Me-THD_N_sf"/>
</dbReference>
<dbReference type="Pfam" id="PF06032">
    <property type="entry name" value="S-Me-THD_N"/>
    <property type="match status" value="1"/>
</dbReference>
<keyword evidence="4" id="KW-1185">Reference proteome</keyword>
<dbReference type="InterPro" id="IPR010318">
    <property type="entry name" value="S-Me-THD_N"/>
</dbReference>
<organism evidence="3 4">
    <name type="scientific">Candidatus Nephthysia bennettiae</name>
    <dbReference type="NCBI Taxonomy" id="3127016"/>
    <lineage>
        <taxon>Bacteria</taxon>
        <taxon>Bacillati</taxon>
        <taxon>Candidatus Dormiibacterota</taxon>
        <taxon>Candidatus Dormibacteria</taxon>
        <taxon>Candidatus Dormibacterales</taxon>
        <taxon>Candidatus Dormibacteraceae</taxon>
        <taxon>Candidatus Nephthysia</taxon>
    </lineage>
</organism>
<proteinExistence type="predicted"/>
<dbReference type="RefSeq" id="WP_338201021.1">
    <property type="nucleotide sequence ID" value="NZ_JAEKNR010000100.1"/>
</dbReference>
<dbReference type="Gene3D" id="2.40.390.10">
    <property type="entry name" value="CV3147-like"/>
    <property type="match status" value="1"/>
</dbReference>
<evidence type="ECO:0000259" key="1">
    <source>
        <dbReference type="Pfam" id="PF06032"/>
    </source>
</evidence>
<dbReference type="AlphaFoldDB" id="A0A934N2K2"/>
<comment type="caution">
    <text evidence="3">The sequence shown here is derived from an EMBL/GenBank/DDBJ whole genome shotgun (WGS) entry which is preliminary data.</text>
</comment>
<sequence>MRQLGAQDIRDIARGSAVLGTGGGGDPYLGALAAVEALRLFGPPTMLDPSELADDAVVAFPFIVGAPVPGVEKFPFGEELVRAFRALEAELRTSITAVMAAEIGGANSMIPIALGARVGVPVVDGDLIGRAFPEIQLTTLTLHGLHASPFALADEHGNGVVLTVVDNFWAERIARAIAIEFGAICVGVTYQISGEQAKAATLHRTVSLAESIGRTLREAALGKLVAMEELLKVTSGQLLFSGKITDVLRRTQRGWAVGEAVLSGSDSFTGSVMRISFQNENLVAILDGEVVASVPDLITILDADTGAAITTESLRYGFRVDVLGIPCNPIWRTPEGLALAGPQHWGYEFDYAPLKARDVSEP</sequence>
<evidence type="ECO:0000313" key="4">
    <source>
        <dbReference type="Proteomes" id="UP000612893"/>
    </source>
</evidence>
<accession>A0A934N2K2</accession>
<feature type="domain" description="S-Me-THD N-terminal" evidence="1">
    <location>
        <begin position="7"/>
        <end position="163"/>
    </location>
</feature>